<gene>
    <name evidence="2" type="ORF">PTD2_08564</name>
</gene>
<dbReference type="Pfam" id="PF12514">
    <property type="entry name" value="DUF3718"/>
    <property type="match status" value="1"/>
</dbReference>
<dbReference type="InterPro" id="IPR022193">
    <property type="entry name" value="DUF3718"/>
</dbReference>
<keyword evidence="3" id="KW-1185">Reference proteome</keyword>
<organism evidence="2 3">
    <name type="scientific">Pseudoalteromonas tunicata D2</name>
    <dbReference type="NCBI Taxonomy" id="87626"/>
    <lineage>
        <taxon>Bacteria</taxon>
        <taxon>Pseudomonadati</taxon>
        <taxon>Pseudomonadota</taxon>
        <taxon>Gammaproteobacteria</taxon>
        <taxon>Alteromonadales</taxon>
        <taxon>Pseudoalteromonadaceae</taxon>
        <taxon>Pseudoalteromonas</taxon>
    </lineage>
</organism>
<dbReference type="RefSeq" id="WP_009838344.1">
    <property type="nucleotide sequence ID" value="NZ_AAOH01000003.1"/>
</dbReference>
<feature type="chain" id="PRO_5002667109" description="DUF3718 domain-containing protein" evidence="1">
    <location>
        <begin position="21"/>
        <end position="118"/>
    </location>
</feature>
<sequence length="118" mass="13033">MKKTLLSLSAFALVSISTFSANVAAEDDMSVRICEYTQIDDKSRLRSFLKDNNLKIRAVFDKIQCNGENILVFSATSKALNTGEFIIGQLPKSVVSDNLAAIKEKSPHLLLVAEERVK</sequence>
<name>A4C918_9GAMM</name>
<keyword evidence="1" id="KW-0732">Signal</keyword>
<dbReference type="STRING" id="87626.PTD2_08564"/>
<accession>A4C918</accession>
<evidence type="ECO:0000256" key="1">
    <source>
        <dbReference type="SAM" id="SignalP"/>
    </source>
</evidence>
<dbReference type="AlphaFoldDB" id="A4C918"/>
<dbReference type="OrthoDB" id="6197363at2"/>
<reference evidence="2 3" key="1">
    <citation type="submission" date="2006-02" db="EMBL/GenBank/DDBJ databases">
        <authorList>
            <person name="Moran M.A."/>
            <person name="Kjelleberg S."/>
            <person name="Egan S."/>
            <person name="Saunders N."/>
            <person name="Thomas T."/>
            <person name="Ferriera S."/>
            <person name="Johnson J."/>
            <person name="Kravitz S."/>
            <person name="Halpern A."/>
            <person name="Remington K."/>
            <person name="Beeson K."/>
            <person name="Tran B."/>
            <person name="Rogers Y.-H."/>
            <person name="Friedman R."/>
            <person name="Venter J.C."/>
        </authorList>
    </citation>
    <scope>NUCLEOTIDE SEQUENCE [LARGE SCALE GENOMIC DNA]</scope>
    <source>
        <strain evidence="2 3">D2</strain>
    </source>
</reference>
<dbReference type="Proteomes" id="UP000006201">
    <property type="component" value="Unassembled WGS sequence"/>
</dbReference>
<evidence type="ECO:0008006" key="4">
    <source>
        <dbReference type="Google" id="ProtNLM"/>
    </source>
</evidence>
<feature type="signal peptide" evidence="1">
    <location>
        <begin position="1"/>
        <end position="20"/>
    </location>
</feature>
<evidence type="ECO:0000313" key="2">
    <source>
        <dbReference type="EMBL" id="EAR29083.1"/>
    </source>
</evidence>
<evidence type="ECO:0000313" key="3">
    <source>
        <dbReference type="Proteomes" id="UP000006201"/>
    </source>
</evidence>
<comment type="caution">
    <text evidence="2">The sequence shown here is derived from an EMBL/GenBank/DDBJ whole genome shotgun (WGS) entry which is preliminary data.</text>
</comment>
<dbReference type="EMBL" id="AAOH01000003">
    <property type="protein sequence ID" value="EAR29083.1"/>
    <property type="molecule type" value="Genomic_DNA"/>
</dbReference>
<proteinExistence type="predicted"/>
<protein>
    <recommendedName>
        <fullName evidence="4">DUF3718 domain-containing protein</fullName>
    </recommendedName>
</protein>
<dbReference type="HOGENOM" id="CLU_2071130_0_0_6"/>